<evidence type="ECO:0000256" key="2">
    <source>
        <dbReference type="ARBA" id="ARBA00022771"/>
    </source>
</evidence>
<protein>
    <recommendedName>
        <fullName evidence="10">CHY-type domain-containing protein</fullName>
    </recommendedName>
</protein>
<evidence type="ECO:0000313" key="8">
    <source>
        <dbReference type="EMBL" id="KAJ4851484.1"/>
    </source>
</evidence>
<dbReference type="PANTHER" id="PTHR21319">
    <property type="entry name" value="RING FINGER AND CHY ZINC FINGER DOMAIN-CONTAINING PROTEIN 1"/>
    <property type="match status" value="1"/>
</dbReference>
<sequence>MATPFSGLDGGGAGGVAVMAGGPVKNPIDSSAPSKSSVKNSALKSPILIFLFFHKAIRSELDGLHRAAMSFATTSGGGGVGDIKRLRDRYHFFRAIYKHHCNAEDEVIFPALDIRVKNVARTYSLEHEGETVLFDQLSDLLNSNVQNDESCRRELASRTGALQTSISQHMSKEEEQEQASLVWQFLCSIPVNMMAEFLPWLSSSISSEEHQDMYKCLCKVIPEEKLLRQVIFTWMEGEKLSDTCRSCEDASKARCEVSGPPASHRKKMYCACESSGTVKRKYSEMSCDSNHSTSCHPIDEILFWHNAIKRELNDITTAARNIQSSGEFSDLSTFNKRLQFIAEDKVIFPAVDAELSFVQEHAEEEIQFDKLRCLIEGIQSAGANTSLTDFYTKLCSQADQIMDTIQKHFQDEEVQVLPLARKHFSVKRQRELLYRSLCVMPLKLLECVLPWLVGSLSEEEARSFLQNMYIAAPASDSALVTLFSGWACKGRSRNICLSSSAIGCCPARILTGTGEDAKQPPCGCNTLSSVEEKSMQTDKVVDHDRPVKRGNTTSVENGDPCQSSGVFNNHRSSCSNKSCCVPGLGVNTTNLGISSLATAKSLRSLSLSPSAPSLNSSLFSWETDISPMEVGCASRPIDNIFKFHKAIRKDLEYLDVESGKLKDCDEAFLRQFSGRFRLLWGLYRAHSNAEDDIVFPALESKETLHNVSHSYTLDHKQEEKLFEDISSALSELTKLHECLKDADLPDDVTGSRSDHNVAFHKYSELATKLQGMCKSIRVTLDQHVIREELELWPLFDRHFSVDEQDKLVGRIIGTTGAEVLQSMLPWVTSVLTQEEQNKMMDTWKQATKNTMFSEWLNEWWDGRIAASPHKTTSDSCFKPGWKDIFRMNQNELEAEIRKVSRDSTLDPRRKAYLIQNLMTSRWIAAQQKSPQTRTGEYSNGEDLLGCSPSFQDPEKGIYGCEHYKRNCKLRAACCGKLYTCRFCHDKVSDHSMDRAVYHCPFCNLCRVGTGLGVDFYHCMKCNCCLAMKLQDHKCREKGLETNCPICCDDMFTSSNSAYTCSHYICPICSKSLGDMSVYFGMLDALLASEVLPEEYRDRCQDILCNDCDKKGTAPFHWLYHKCSFCGSYNTRIDVLENS</sequence>
<evidence type="ECO:0008006" key="10">
    <source>
        <dbReference type="Google" id="ProtNLM"/>
    </source>
</evidence>
<evidence type="ECO:0000256" key="5">
    <source>
        <dbReference type="SAM" id="MobiDB-lite"/>
    </source>
</evidence>
<name>A0A9Q0GMZ7_9ROSI</name>
<dbReference type="Pfam" id="PF14599">
    <property type="entry name" value="zinc_ribbon_6"/>
    <property type="match status" value="1"/>
</dbReference>
<gene>
    <name evidence="8" type="ORF">Tsubulata_031158</name>
</gene>
<reference evidence="8" key="2">
    <citation type="journal article" date="2023" name="Plants (Basel)">
        <title>Annotation of the Turnera subulata (Passifloraceae) Draft Genome Reveals the S-Locus Evolved after the Divergence of Turneroideae from Passifloroideae in a Stepwise Manner.</title>
        <authorList>
            <person name="Henning P.M."/>
            <person name="Roalson E.H."/>
            <person name="Mir W."/>
            <person name="McCubbin A.G."/>
            <person name="Shore J.S."/>
        </authorList>
    </citation>
    <scope>NUCLEOTIDE SEQUENCE</scope>
    <source>
        <strain evidence="8">F60SS</strain>
    </source>
</reference>
<evidence type="ECO:0000256" key="4">
    <source>
        <dbReference type="PROSITE-ProRule" id="PRU00601"/>
    </source>
</evidence>
<dbReference type="FunFam" id="1.20.120.520:FF:000009">
    <property type="entry name" value="Zinc finger protein BRUTUS"/>
    <property type="match status" value="1"/>
</dbReference>
<proteinExistence type="predicted"/>
<evidence type="ECO:0000256" key="1">
    <source>
        <dbReference type="ARBA" id="ARBA00022723"/>
    </source>
</evidence>
<keyword evidence="3" id="KW-0862">Zinc</keyword>
<dbReference type="InterPro" id="IPR017921">
    <property type="entry name" value="Znf_CTCHY"/>
</dbReference>
<dbReference type="Proteomes" id="UP001141552">
    <property type="component" value="Unassembled WGS sequence"/>
</dbReference>
<dbReference type="EMBL" id="JAKUCV010000049">
    <property type="protein sequence ID" value="KAJ4851484.1"/>
    <property type="molecule type" value="Genomic_DNA"/>
</dbReference>
<accession>A0A9Q0GMZ7</accession>
<dbReference type="GO" id="GO:0061630">
    <property type="term" value="F:ubiquitin protein ligase activity"/>
    <property type="evidence" value="ECO:0007669"/>
    <property type="project" value="TreeGrafter"/>
</dbReference>
<comment type="caution">
    <text evidence="8">The sequence shown here is derived from an EMBL/GenBank/DDBJ whole genome shotgun (WGS) entry which is preliminary data.</text>
</comment>
<dbReference type="Pfam" id="PF05495">
    <property type="entry name" value="zf-CHY"/>
    <property type="match status" value="1"/>
</dbReference>
<evidence type="ECO:0000259" key="7">
    <source>
        <dbReference type="PROSITE" id="PS51270"/>
    </source>
</evidence>
<feature type="domain" description="CHY-type" evidence="6">
    <location>
        <begin position="953"/>
        <end position="1023"/>
    </location>
</feature>
<dbReference type="Pfam" id="PF01814">
    <property type="entry name" value="Hemerythrin"/>
    <property type="match status" value="2"/>
</dbReference>
<feature type="non-terminal residue" evidence="8">
    <location>
        <position position="1"/>
    </location>
</feature>
<organism evidence="8 9">
    <name type="scientific">Turnera subulata</name>
    <dbReference type="NCBI Taxonomy" id="218843"/>
    <lineage>
        <taxon>Eukaryota</taxon>
        <taxon>Viridiplantae</taxon>
        <taxon>Streptophyta</taxon>
        <taxon>Embryophyta</taxon>
        <taxon>Tracheophyta</taxon>
        <taxon>Spermatophyta</taxon>
        <taxon>Magnoliopsida</taxon>
        <taxon>eudicotyledons</taxon>
        <taxon>Gunneridae</taxon>
        <taxon>Pentapetalae</taxon>
        <taxon>rosids</taxon>
        <taxon>fabids</taxon>
        <taxon>Malpighiales</taxon>
        <taxon>Passifloraceae</taxon>
        <taxon>Turnera</taxon>
    </lineage>
</organism>
<feature type="compositionally biased region" description="Basic and acidic residues" evidence="5">
    <location>
        <begin position="535"/>
        <end position="547"/>
    </location>
</feature>
<evidence type="ECO:0000256" key="3">
    <source>
        <dbReference type="ARBA" id="ARBA00022833"/>
    </source>
</evidence>
<dbReference type="GO" id="GO:0005634">
    <property type="term" value="C:nucleus"/>
    <property type="evidence" value="ECO:0007669"/>
    <property type="project" value="TreeGrafter"/>
</dbReference>
<dbReference type="PROSITE" id="PS51270">
    <property type="entry name" value="ZF_CTCHY"/>
    <property type="match status" value="1"/>
</dbReference>
<dbReference type="GO" id="GO:0008270">
    <property type="term" value="F:zinc ion binding"/>
    <property type="evidence" value="ECO:0007669"/>
    <property type="project" value="UniProtKB-KW"/>
</dbReference>
<dbReference type="PANTHER" id="PTHR21319:SF0">
    <property type="entry name" value="AND RING FINGER DOMAIN PROTEIN, PUTATIVE (AFU_ORTHOLOGUE AFUA_1G08900)-RELATED"/>
    <property type="match status" value="1"/>
</dbReference>
<dbReference type="InterPro" id="IPR039512">
    <property type="entry name" value="RCHY1_zinc-ribbon"/>
</dbReference>
<dbReference type="CDD" id="cd12108">
    <property type="entry name" value="Hr-like"/>
    <property type="match status" value="3"/>
</dbReference>
<keyword evidence="9" id="KW-1185">Reference proteome</keyword>
<evidence type="ECO:0000259" key="6">
    <source>
        <dbReference type="PROSITE" id="PS51266"/>
    </source>
</evidence>
<evidence type="ECO:0000313" key="9">
    <source>
        <dbReference type="Proteomes" id="UP001141552"/>
    </source>
</evidence>
<dbReference type="InterPro" id="IPR012312">
    <property type="entry name" value="Hemerythrin-like"/>
</dbReference>
<dbReference type="PROSITE" id="PS51266">
    <property type="entry name" value="ZF_CHY"/>
    <property type="match status" value="1"/>
</dbReference>
<dbReference type="GO" id="GO:0006511">
    <property type="term" value="P:ubiquitin-dependent protein catabolic process"/>
    <property type="evidence" value="ECO:0007669"/>
    <property type="project" value="TreeGrafter"/>
</dbReference>
<dbReference type="OrthoDB" id="411372at2759"/>
<dbReference type="GO" id="GO:0016567">
    <property type="term" value="P:protein ubiquitination"/>
    <property type="evidence" value="ECO:0007669"/>
    <property type="project" value="TreeGrafter"/>
</dbReference>
<dbReference type="Gene3D" id="1.20.120.520">
    <property type="entry name" value="nmb1532 protein domain like"/>
    <property type="match status" value="3"/>
</dbReference>
<feature type="domain" description="CTCHY-type" evidence="7">
    <location>
        <begin position="975"/>
        <end position="1042"/>
    </location>
</feature>
<reference evidence="8" key="1">
    <citation type="submission" date="2022-02" db="EMBL/GenBank/DDBJ databases">
        <authorList>
            <person name="Henning P.M."/>
            <person name="McCubbin A.G."/>
            <person name="Shore J.S."/>
        </authorList>
    </citation>
    <scope>NUCLEOTIDE SEQUENCE</scope>
    <source>
        <strain evidence="8">F60SS</strain>
        <tissue evidence="8">Leaves</tissue>
    </source>
</reference>
<feature type="region of interest" description="Disordered" evidence="5">
    <location>
        <begin position="535"/>
        <end position="555"/>
    </location>
</feature>
<dbReference type="InterPro" id="IPR008913">
    <property type="entry name" value="Znf_CHY"/>
</dbReference>
<keyword evidence="2 4" id="KW-0863">Zinc-finger</keyword>
<keyword evidence="1" id="KW-0479">Metal-binding</keyword>
<dbReference type="SUPFAM" id="SSF161219">
    <property type="entry name" value="CHY zinc finger-like"/>
    <property type="match status" value="1"/>
</dbReference>
<dbReference type="InterPro" id="IPR037274">
    <property type="entry name" value="Znf_CHY_sf"/>
</dbReference>
<dbReference type="AlphaFoldDB" id="A0A9Q0GMZ7"/>
<dbReference type="Gene3D" id="2.20.28.10">
    <property type="match status" value="1"/>
</dbReference>